<dbReference type="Proteomes" id="UP000215633">
    <property type="component" value="Unassembled WGS sequence"/>
</dbReference>
<dbReference type="GO" id="GO:0016747">
    <property type="term" value="F:acyltransferase activity, transferring groups other than amino-acyl groups"/>
    <property type="evidence" value="ECO:0007669"/>
    <property type="project" value="InterPro"/>
</dbReference>
<keyword evidence="1" id="KW-1133">Transmembrane helix</keyword>
<organism evidence="3 4">
    <name type="scientific">Bordetella genomosp. 2</name>
    <dbReference type="NCBI Taxonomy" id="1983456"/>
    <lineage>
        <taxon>Bacteria</taxon>
        <taxon>Pseudomonadati</taxon>
        <taxon>Pseudomonadota</taxon>
        <taxon>Betaproteobacteria</taxon>
        <taxon>Burkholderiales</taxon>
        <taxon>Alcaligenaceae</taxon>
        <taxon>Bordetella</taxon>
    </lineage>
</organism>
<feature type="transmembrane region" description="Helical" evidence="1">
    <location>
        <begin position="287"/>
        <end position="308"/>
    </location>
</feature>
<feature type="transmembrane region" description="Helical" evidence="1">
    <location>
        <begin position="231"/>
        <end position="251"/>
    </location>
</feature>
<evidence type="ECO:0000256" key="1">
    <source>
        <dbReference type="SAM" id="Phobius"/>
    </source>
</evidence>
<keyword evidence="1" id="KW-0812">Transmembrane</keyword>
<sequence>MQQNKIESIQALRGIAALMVLLSHYMFFVTAPGQAEVARFLFLSGGAGVDLFFVIAGFVLVHSTSASDGTAGYALGFVGRRLLRIWPAYIAATLLFIFLVPGPAWFLEPGRPAQLLRSLFFIPLAPTDSPFFGYATLEVGWTLNYEMYFYGISAVFMLFGRWRWSLFFLWVLATVVALPLYLEVFSLNVKTPYGLSAYVGMLTNSIILDFVAGVAIGLLYHSRIQSPPRWVIAAFIAVGSMFLAIQFWGRVQAGHGMARYGFSSALIILGVALAHKERMNLHVPRPLVWLGGISYSLYLFHTTVNALLHQVAAALGLQAWTMGFSMLIFSTAVSILASYGFYRIFEVALPNKLHRLSAHRKVRVAARA</sequence>
<feature type="transmembrane region" description="Helical" evidence="1">
    <location>
        <begin position="37"/>
        <end position="61"/>
    </location>
</feature>
<evidence type="ECO:0000259" key="2">
    <source>
        <dbReference type="Pfam" id="PF01757"/>
    </source>
</evidence>
<name>A0A261W1M1_9BORD</name>
<feature type="domain" description="Acyltransferase 3" evidence="2">
    <location>
        <begin position="7"/>
        <end position="338"/>
    </location>
</feature>
<keyword evidence="4" id="KW-1185">Reference proteome</keyword>
<dbReference type="GO" id="GO:0000271">
    <property type="term" value="P:polysaccharide biosynthetic process"/>
    <property type="evidence" value="ECO:0007669"/>
    <property type="project" value="TreeGrafter"/>
</dbReference>
<reference evidence="4" key="1">
    <citation type="submission" date="2017-05" db="EMBL/GenBank/DDBJ databases">
        <title>Complete and WGS of Bordetella genogroups.</title>
        <authorList>
            <person name="Spilker T."/>
            <person name="Lipuma J."/>
        </authorList>
    </citation>
    <scope>NUCLEOTIDE SEQUENCE [LARGE SCALE GENOMIC DNA]</scope>
    <source>
        <strain evidence="4">AU8256</strain>
    </source>
</reference>
<dbReference type="Pfam" id="PF01757">
    <property type="entry name" value="Acyl_transf_3"/>
    <property type="match status" value="1"/>
</dbReference>
<keyword evidence="1" id="KW-0472">Membrane</keyword>
<dbReference type="PANTHER" id="PTHR23028">
    <property type="entry name" value="ACETYLTRANSFERASE"/>
    <property type="match status" value="1"/>
</dbReference>
<evidence type="ECO:0000313" key="3">
    <source>
        <dbReference type="EMBL" id="OZI79931.1"/>
    </source>
</evidence>
<dbReference type="InterPro" id="IPR050879">
    <property type="entry name" value="Acyltransferase_3"/>
</dbReference>
<feature type="transmembrane region" description="Helical" evidence="1">
    <location>
        <begin position="197"/>
        <end position="219"/>
    </location>
</feature>
<dbReference type="EMBL" id="NEVT01000003">
    <property type="protein sequence ID" value="OZI79931.1"/>
    <property type="molecule type" value="Genomic_DNA"/>
</dbReference>
<gene>
    <name evidence="3" type="ORF">CAL24_08465</name>
</gene>
<feature type="transmembrane region" description="Helical" evidence="1">
    <location>
        <begin position="257"/>
        <end position="275"/>
    </location>
</feature>
<feature type="transmembrane region" description="Helical" evidence="1">
    <location>
        <begin position="166"/>
        <end position="185"/>
    </location>
</feature>
<protein>
    <recommendedName>
        <fullName evidence="2">Acyltransferase 3 domain-containing protein</fullName>
    </recommendedName>
</protein>
<evidence type="ECO:0000313" key="4">
    <source>
        <dbReference type="Proteomes" id="UP000215633"/>
    </source>
</evidence>
<dbReference type="AlphaFoldDB" id="A0A261W1M1"/>
<feature type="transmembrane region" description="Helical" evidence="1">
    <location>
        <begin position="320"/>
        <end position="342"/>
    </location>
</feature>
<dbReference type="RefSeq" id="WP_094806385.1">
    <property type="nucleotide sequence ID" value="NZ_NEVT01000003.1"/>
</dbReference>
<accession>A0A261W1M1</accession>
<comment type="caution">
    <text evidence="3">The sequence shown here is derived from an EMBL/GenBank/DDBJ whole genome shotgun (WGS) entry which is preliminary data.</text>
</comment>
<dbReference type="InterPro" id="IPR002656">
    <property type="entry name" value="Acyl_transf_3_dom"/>
</dbReference>
<feature type="transmembrane region" description="Helical" evidence="1">
    <location>
        <begin position="139"/>
        <end position="159"/>
    </location>
</feature>
<feature type="transmembrane region" description="Helical" evidence="1">
    <location>
        <begin position="12"/>
        <end position="31"/>
    </location>
</feature>
<feature type="transmembrane region" description="Helical" evidence="1">
    <location>
        <begin position="82"/>
        <end position="106"/>
    </location>
</feature>
<dbReference type="GO" id="GO:0016020">
    <property type="term" value="C:membrane"/>
    <property type="evidence" value="ECO:0007669"/>
    <property type="project" value="TreeGrafter"/>
</dbReference>
<proteinExistence type="predicted"/>
<dbReference type="PANTHER" id="PTHR23028:SF131">
    <property type="entry name" value="BLR2367 PROTEIN"/>
    <property type="match status" value="1"/>
</dbReference>